<dbReference type="Proteomes" id="UP000325433">
    <property type="component" value="Unassembled WGS sequence"/>
</dbReference>
<feature type="region of interest" description="Disordered" evidence="1">
    <location>
        <begin position="1"/>
        <end position="20"/>
    </location>
</feature>
<sequence>METEEPRLGRNRMQMPHMAGGWRSGPYRDFRANHSGDNYELRETGMIRAALYFFFIWSFLRLRSRLADPFVRYQPEDWAFQGEWI</sequence>
<name>A0A5N6VM90_9EURO</name>
<accession>A0A5N6VM90</accession>
<proteinExistence type="predicted"/>
<protein>
    <submittedName>
        <fullName evidence="2">Uncharacterized protein</fullName>
    </submittedName>
</protein>
<evidence type="ECO:0000313" key="3">
    <source>
        <dbReference type="Proteomes" id="UP000325433"/>
    </source>
</evidence>
<evidence type="ECO:0000256" key="1">
    <source>
        <dbReference type="SAM" id="MobiDB-lite"/>
    </source>
</evidence>
<dbReference type="EMBL" id="ML738369">
    <property type="protein sequence ID" value="KAE8309278.1"/>
    <property type="molecule type" value="Genomic_DNA"/>
</dbReference>
<dbReference type="AlphaFoldDB" id="A0A5N6VM90"/>
<gene>
    <name evidence="2" type="ORF">BDV41DRAFT_548176</name>
</gene>
<organism evidence="2 3">
    <name type="scientific">Aspergillus transmontanensis</name>
    <dbReference type="NCBI Taxonomy" id="1034304"/>
    <lineage>
        <taxon>Eukaryota</taxon>
        <taxon>Fungi</taxon>
        <taxon>Dikarya</taxon>
        <taxon>Ascomycota</taxon>
        <taxon>Pezizomycotina</taxon>
        <taxon>Eurotiomycetes</taxon>
        <taxon>Eurotiomycetidae</taxon>
        <taxon>Eurotiales</taxon>
        <taxon>Aspergillaceae</taxon>
        <taxon>Aspergillus</taxon>
        <taxon>Aspergillus subgen. Circumdati</taxon>
    </lineage>
</organism>
<reference evidence="3" key="1">
    <citation type="submission" date="2019-04" db="EMBL/GenBank/DDBJ databases">
        <title>Friends and foes A comparative genomics studyof 23 Aspergillus species from section Flavi.</title>
        <authorList>
            <consortium name="DOE Joint Genome Institute"/>
            <person name="Kjaerbolling I."/>
            <person name="Vesth T."/>
            <person name="Frisvad J.C."/>
            <person name="Nybo J.L."/>
            <person name="Theobald S."/>
            <person name="Kildgaard S."/>
            <person name="Isbrandt T."/>
            <person name="Kuo A."/>
            <person name="Sato A."/>
            <person name="Lyhne E.K."/>
            <person name="Kogle M.E."/>
            <person name="Wiebenga A."/>
            <person name="Kun R.S."/>
            <person name="Lubbers R.J."/>
            <person name="Makela M.R."/>
            <person name="Barry K."/>
            <person name="Chovatia M."/>
            <person name="Clum A."/>
            <person name="Daum C."/>
            <person name="Haridas S."/>
            <person name="He G."/>
            <person name="LaButti K."/>
            <person name="Lipzen A."/>
            <person name="Mondo S."/>
            <person name="Riley R."/>
            <person name="Salamov A."/>
            <person name="Simmons B.A."/>
            <person name="Magnuson J.K."/>
            <person name="Henrissat B."/>
            <person name="Mortensen U.H."/>
            <person name="Larsen T.O."/>
            <person name="Devries R.P."/>
            <person name="Grigoriev I.V."/>
            <person name="Machida M."/>
            <person name="Baker S.E."/>
            <person name="Andersen M.R."/>
        </authorList>
    </citation>
    <scope>NUCLEOTIDE SEQUENCE [LARGE SCALE GENOMIC DNA]</scope>
    <source>
        <strain evidence="3">CBS 130015</strain>
    </source>
</reference>
<keyword evidence="3" id="KW-1185">Reference proteome</keyword>
<evidence type="ECO:0000313" key="2">
    <source>
        <dbReference type="EMBL" id="KAE8309278.1"/>
    </source>
</evidence>